<accession>A0AAN9XPB6</accession>
<evidence type="ECO:0000313" key="13">
    <source>
        <dbReference type="Proteomes" id="UP001386955"/>
    </source>
</evidence>
<dbReference type="PANTHER" id="PTHR32468">
    <property type="entry name" value="CATION/H + ANTIPORTER"/>
    <property type="match status" value="1"/>
</dbReference>
<evidence type="ECO:0000256" key="8">
    <source>
        <dbReference type="ARBA" id="ARBA00023136"/>
    </source>
</evidence>
<dbReference type="GO" id="GO:0016020">
    <property type="term" value="C:membrane"/>
    <property type="evidence" value="ECO:0007669"/>
    <property type="project" value="UniProtKB-SubCell"/>
</dbReference>
<proteinExistence type="inferred from homology"/>
<keyword evidence="4 10" id="KW-0812">Transmembrane</keyword>
<keyword evidence="2" id="KW-0813">Transport</keyword>
<comment type="subcellular location">
    <subcellularLocation>
        <location evidence="1">Membrane</location>
        <topology evidence="1">Multi-pass membrane protein</topology>
    </subcellularLocation>
</comment>
<evidence type="ECO:0000256" key="7">
    <source>
        <dbReference type="ARBA" id="ARBA00023065"/>
    </source>
</evidence>
<feature type="transmembrane region" description="Helical" evidence="10">
    <location>
        <begin position="239"/>
        <end position="260"/>
    </location>
</feature>
<dbReference type="AlphaFoldDB" id="A0AAN9XPB6"/>
<evidence type="ECO:0000256" key="5">
    <source>
        <dbReference type="ARBA" id="ARBA00022958"/>
    </source>
</evidence>
<dbReference type="InterPro" id="IPR050794">
    <property type="entry name" value="CPA2_transporter"/>
</dbReference>
<keyword evidence="8 10" id="KW-0472">Membrane</keyword>
<feature type="transmembrane region" description="Helical" evidence="10">
    <location>
        <begin position="51"/>
        <end position="73"/>
    </location>
</feature>
<evidence type="ECO:0000259" key="11">
    <source>
        <dbReference type="Pfam" id="PF00999"/>
    </source>
</evidence>
<gene>
    <name evidence="12" type="ORF">VNO78_12313</name>
</gene>
<keyword evidence="7" id="KW-0406">Ion transport</keyword>
<feature type="domain" description="Cation/H+ exchanger transmembrane" evidence="11">
    <location>
        <begin position="17"/>
        <end position="183"/>
    </location>
</feature>
<keyword evidence="6 10" id="KW-1133">Transmembrane helix</keyword>
<dbReference type="GO" id="GO:0006813">
    <property type="term" value="P:potassium ion transport"/>
    <property type="evidence" value="ECO:0007669"/>
    <property type="project" value="UniProtKB-KW"/>
</dbReference>
<evidence type="ECO:0000313" key="12">
    <source>
        <dbReference type="EMBL" id="KAK7401004.1"/>
    </source>
</evidence>
<keyword evidence="13" id="KW-1185">Reference proteome</keyword>
<feature type="transmembrane region" description="Helical" evidence="10">
    <location>
        <begin position="203"/>
        <end position="227"/>
    </location>
</feature>
<evidence type="ECO:0000256" key="10">
    <source>
        <dbReference type="SAM" id="Phobius"/>
    </source>
</evidence>
<sequence length="271" mass="30095">MGPLENYKKMLFPFGTPDIISTVSSFGYAFFLFLNSVKMDLSLITKTGHKAWIIGLSSYFVPIIFGFLNLAIFNDKLKKILGEDVFGLPVVFVSHSGCSFAVISWLLNELGLLNSELGRLALSAAFVNDVICNIWSGFGTAYVSSEKMGILRRIINMLLFPVYLVMVPLIGRFAMRWIVKNTSEGKAVNKAYLYVDLTKCDSLPLIAIISGIIITVHIIRWAMCIGICHYCKMPVTDGFCLALILSCKGVVDIVSYILVYESLVTTQSLMH</sequence>
<protein>
    <recommendedName>
        <fullName evidence="11">Cation/H+ exchanger transmembrane domain-containing protein</fullName>
    </recommendedName>
</protein>
<feature type="transmembrane region" description="Helical" evidence="10">
    <location>
        <begin position="85"/>
        <end position="108"/>
    </location>
</feature>
<dbReference type="Pfam" id="PF00999">
    <property type="entry name" value="Na_H_Exchanger"/>
    <property type="match status" value="1"/>
</dbReference>
<reference evidence="12 13" key="1">
    <citation type="submission" date="2024-01" db="EMBL/GenBank/DDBJ databases">
        <title>The genomes of 5 underutilized Papilionoideae crops provide insights into root nodulation and disease resistanc.</title>
        <authorList>
            <person name="Jiang F."/>
        </authorList>
    </citation>
    <scope>NUCLEOTIDE SEQUENCE [LARGE SCALE GENOMIC DNA]</scope>
    <source>
        <strain evidence="12">DUOXIRENSHENG_FW03</strain>
        <tissue evidence="12">Leaves</tissue>
    </source>
</reference>
<organism evidence="12 13">
    <name type="scientific">Psophocarpus tetragonolobus</name>
    <name type="common">Winged bean</name>
    <name type="synonym">Dolichos tetragonolobus</name>
    <dbReference type="NCBI Taxonomy" id="3891"/>
    <lineage>
        <taxon>Eukaryota</taxon>
        <taxon>Viridiplantae</taxon>
        <taxon>Streptophyta</taxon>
        <taxon>Embryophyta</taxon>
        <taxon>Tracheophyta</taxon>
        <taxon>Spermatophyta</taxon>
        <taxon>Magnoliopsida</taxon>
        <taxon>eudicotyledons</taxon>
        <taxon>Gunneridae</taxon>
        <taxon>Pentapetalae</taxon>
        <taxon>rosids</taxon>
        <taxon>fabids</taxon>
        <taxon>Fabales</taxon>
        <taxon>Fabaceae</taxon>
        <taxon>Papilionoideae</taxon>
        <taxon>50 kb inversion clade</taxon>
        <taxon>NPAAA clade</taxon>
        <taxon>indigoferoid/millettioid clade</taxon>
        <taxon>Phaseoleae</taxon>
        <taxon>Psophocarpus</taxon>
    </lineage>
</organism>
<dbReference type="InterPro" id="IPR038770">
    <property type="entry name" value="Na+/solute_symporter_sf"/>
</dbReference>
<dbReference type="GO" id="GO:0006885">
    <property type="term" value="P:regulation of pH"/>
    <property type="evidence" value="ECO:0007669"/>
    <property type="project" value="TreeGrafter"/>
</dbReference>
<feature type="transmembrane region" description="Helical" evidence="10">
    <location>
        <begin position="155"/>
        <end position="175"/>
    </location>
</feature>
<comment type="caution">
    <text evidence="12">The sequence shown here is derived from an EMBL/GenBank/DDBJ whole genome shotgun (WGS) entry which is preliminary data.</text>
</comment>
<dbReference type="EMBL" id="JAYMYS010000003">
    <property type="protein sequence ID" value="KAK7401004.1"/>
    <property type="molecule type" value="Genomic_DNA"/>
</dbReference>
<comment type="similarity">
    <text evidence="9">Belongs to the monovalent cation:proton antiporter 2 (CPA2) transporter (TC 2.A.37) family. CHX (TC 2.A.37.4) subfamily.</text>
</comment>
<name>A0AAN9XPB6_PSOTE</name>
<evidence type="ECO:0000256" key="3">
    <source>
        <dbReference type="ARBA" id="ARBA00022538"/>
    </source>
</evidence>
<evidence type="ECO:0000256" key="2">
    <source>
        <dbReference type="ARBA" id="ARBA00022448"/>
    </source>
</evidence>
<dbReference type="GO" id="GO:0015297">
    <property type="term" value="F:antiporter activity"/>
    <property type="evidence" value="ECO:0007669"/>
    <property type="project" value="InterPro"/>
</dbReference>
<dbReference type="Gene3D" id="1.20.1530.20">
    <property type="match status" value="1"/>
</dbReference>
<dbReference type="InterPro" id="IPR006153">
    <property type="entry name" value="Cation/H_exchanger_TM"/>
</dbReference>
<feature type="transmembrane region" description="Helical" evidence="10">
    <location>
        <begin position="12"/>
        <end position="31"/>
    </location>
</feature>
<dbReference type="GO" id="GO:0012505">
    <property type="term" value="C:endomembrane system"/>
    <property type="evidence" value="ECO:0007669"/>
    <property type="project" value="TreeGrafter"/>
</dbReference>
<evidence type="ECO:0000256" key="4">
    <source>
        <dbReference type="ARBA" id="ARBA00022692"/>
    </source>
</evidence>
<dbReference type="Proteomes" id="UP001386955">
    <property type="component" value="Unassembled WGS sequence"/>
</dbReference>
<evidence type="ECO:0000256" key="6">
    <source>
        <dbReference type="ARBA" id="ARBA00022989"/>
    </source>
</evidence>
<keyword evidence="3" id="KW-0633">Potassium transport</keyword>
<keyword evidence="5" id="KW-0630">Potassium</keyword>
<evidence type="ECO:0000256" key="1">
    <source>
        <dbReference type="ARBA" id="ARBA00004141"/>
    </source>
</evidence>
<feature type="transmembrane region" description="Helical" evidence="10">
    <location>
        <begin position="120"/>
        <end position="143"/>
    </location>
</feature>
<dbReference type="GO" id="GO:1902600">
    <property type="term" value="P:proton transmembrane transport"/>
    <property type="evidence" value="ECO:0007669"/>
    <property type="project" value="InterPro"/>
</dbReference>
<dbReference type="PANTHER" id="PTHR32468:SF101">
    <property type="entry name" value="CATION_H+ EXCHANGER 2"/>
    <property type="match status" value="1"/>
</dbReference>
<evidence type="ECO:0000256" key="9">
    <source>
        <dbReference type="ARBA" id="ARBA00038341"/>
    </source>
</evidence>